<organism evidence="5 6">
    <name type="scientific">Solanum tuberosum</name>
    <name type="common">Potato</name>
    <dbReference type="NCBI Taxonomy" id="4113"/>
    <lineage>
        <taxon>Eukaryota</taxon>
        <taxon>Viridiplantae</taxon>
        <taxon>Streptophyta</taxon>
        <taxon>Embryophyta</taxon>
        <taxon>Tracheophyta</taxon>
        <taxon>Spermatophyta</taxon>
        <taxon>Magnoliopsida</taxon>
        <taxon>eudicotyledons</taxon>
        <taxon>Gunneridae</taxon>
        <taxon>Pentapetalae</taxon>
        <taxon>asterids</taxon>
        <taxon>lamiids</taxon>
        <taxon>Solanales</taxon>
        <taxon>Solanaceae</taxon>
        <taxon>Solanoideae</taxon>
        <taxon>Solaneae</taxon>
        <taxon>Solanum</taxon>
    </lineage>
</organism>
<comment type="similarity">
    <text evidence="1">Belongs to the WEB family.</text>
</comment>
<feature type="compositionally biased region" description="Basic and acidic residues" evidence="4">
    <location>
        <begin position="896"/>
        <end position="907"/>
    </location>
</feature>
<dbReference type="GO" id="GO:0005829">
    <property type="term" value="C:cytosol"/>
    <property type="evidence" value="ECO:0000318"/>
    <property type="project" value="GO_Central"/>
</dbReference>
<keyword evidence="2 3" id="KW-0175">Coiled coil</keyword>
<proteinExistence type="inferred from homology"/>
<dbReference type="PANTHER" id="PTHR32054:SF44">
    <property type="entry name" value="PROTEIN WEAK CHLOROPLAST MOVEMENT UNDER BLUE LIGHT 1-LIKE"/>
    <property type="match status" value="1"/>
</dbReference>
<reference evidence="6" key="1">
    <citation type="journal article" date="2011" name="Nature">
        <title>Genome sequence and analysis of the tuber crop potato.</title>
        <authorList>
            <consortium name="The Potato Genome Sequencing Consortium"/>
        </authorList>
    </citation>
    <scope>NUCLEOTIDE SEQUENCE [LARGE SCALE GENOMIC DNA]</scope>
    <source>
        <strain evidence="6">cv. DM1-3 516 R44</strain>
    </source>
</reference>
<dbReference type="InterPro" id="IPR008545">
    <property type="entry name" value="Web"/>
</dbReference>
<keyword evidence="6" id="KW-1185">Reference proteome</keyword>
<feature type="compositionally biased region" description="Basic and acidic residues" evidence="4">
    <location>
        <begin position="802"/>
        <end position="817"/>
    </location>
</feature>
<name>M1ADX7_SOLTU</name>
<feature type="region of interest" description="Disordered" evidence="4">
    <location>
        <begin position="773"/>
        <end position="841"/>
    </location>
</feature>
<reference evidence="5" key="2">
    <citation type="submission" date="2015-06" db="UniProtKB">
        <authorList>
            <consortium name="EnsemblPlants"/>
        </authorList>
    </citation>
    <scope>IDENTIFICATION</scope>
    <source>
        <strain evidence="5">DM1-3 516 R44</strain>
    </source>
</reference>
<dbReference type="Proteomes" id="UP000011115">
    <property type="component" value="Unassembled WGS sequence"/>
</dbReference>
<feature type="region of interest" description="Disordered" evidence="4">
    <location>
        <begin position="1"/>
        <end position="315"/>
    </location>
</feature>
<evidence type="ECO:0000256" key="4">
    <source>
        <dbReference type="SAM" id="MobiDB-lite"/>
    </source>
</evidence>
<evidence type="ECO:0000256" key="2">
    <source>
        <dbReference type="ARBA" id="ARBA00023054"/>
    </source>
</evidence>
<dbReference type="AlphaFoldDB" id="M1ADX7"/>
<dbReference type="Gramene" id="PGSC0003DMT400020677">
    <property type="protein sequence ID" value="PGSC0003DMT400020677"/>
    <property type="gene ID" value="PGSC0003DMG400008014"/>
</dbReference>
<feature type="compositionally biased region" description="Basic and acidic residues" evidence="4">
    <location>
        <begin position="186"/>
        <end position="195"/>
    </location>
</feature>
<dbReference type="SMR" id="M1ADX7"/>
<feature type="compositionally biased region" description="Basic and acidic residues" evidence="4">
    <location>
        <begin position="1"/>
        <end position="20"/>
    </location>
</feature>
<dbReference type="GeneID" id="102599514"/>
<evidence type="ECO:0000256" key="3">
    <source>
        <dbReference type="SAM" id="Coils"/>
    </source>
</evidence>
<dbReference type="GO" id="GO:0009903">
    <property type="term" value="P:chloroplast avoidance movement"/>
    <property type="evidence" value="ECO:0000318"/>
    <property type="project" value="GO_Central"/>
</dbReference>
<dbReference type="OrthoDB" id="1931671at2759"/>
<feature type="compositionally biased region" description="Polar residues" evidence="4">
    <location>
        <begin position="917"/>
        <end position="935"/>
    </location>
</feature>
<feature type="compositionally biased region" description="Polar residues" evidence="4">
    <location>
        <begin position="227"/>
        <end position="254"/>
    </location>
</feature>
<dbReference type="OMA" id="QETHRWE"/>
<feature type="region of interest" description="Disordered" evidence="4">
    <location>
        <begin position="590"/>
        <end position="610"/>
    </location>
</feature>
<feature type="compositionally biased region" description="Basic and acidic residues" evidence="4">
    <location>
        <begin position="824"/>
        <end position="841"/>
    </location>
</feature>
<dbReference type="GO" id="GO:0009904">
    <property type="term" value="P:chloroplast accumulation movement"/>
    <property type="evidence" value="ECO:0000318"/>
    <property type="project" value="GO_Central"/>
</dbReference>
<feature type="compositionally biased region" description="Polar residues" evidence="4">
    <location>
        <begin position="159"/>
        <end position="170"/>
    </location>
</feature>
<dbReference type="KEGG" id="sot:102599514"/>
<dbReference type="InParanoid" id="M1ADX7"/>
<feature type="coiled-coil region" evidence="3">
    <location>
        <begin position="446"/>
        <end position="501"/>
    </location>
</feature>
<feature type="coiled-coil region" evidence="3">
    <location>
        <begin position="527"/>
        <end position="561"/>
    </location>
</feature>
<accession>M1ADX7</accession>
<evidence type="ECO:0000256" key="1">
    <source>
        <dbReference type="ARBA" id="ARBA00005485"/>
    </source>
</evidence>
<dbReference type="PANTHER" id="PTHR32054">
    <property type="entry name" value="HEAVY CHAIN, PUTATIVE, EXPRESSED-RELATED-RELATED"/>
    <property type="match status" value="1"/>
</dbReference>
<sequence length="970" mass="106154">MGDAKDMKENAPPEPSHEPKVSSPNDDQSHSAAQTSQHTSEIEISKIQETAVDASEHLKEASHSLLQESQTPAGGNLISAAPIKSDGMSTISETGISQMVSGTPMVEPEASPQLAHDLKTDPSAHSIATALSESNSSSTLDAKPSEILEPALDMGANVKVQNQPNDSSEGPTAEKDASSALTGSTLKEENRKESSEYVQSNHSEVAKASSEHVQSNHSEVAKESSEHVQSNHSEVEPNNASLFHQPDNSSSSTHIDADDSSPLSTQVMRKPENNHHLPTPDNIVRPLAKSSTFSARASIRTASPKHPEKSDINKGHIDTAAPIESVKQAVSKFGGIVDWKAHRVQTVERRQLVEQELSKVQEEIPFYKKQSQAAEDAKVLVLKELDGTKRLIEELKLNLERAQKEEQQAKQDSELAKLRVEEMEQGIGNDLSIAAKAQLEVARARHAAAVSELKTVKSELEDLRKDYALLVSDKDGAVKRAEEAVSASKEVEKTLETLTIELITAKESLEVAHAAHLEAEEHRIGAAMAGEQDALNWEKELKQAEEELVRLNQQILSAKDLRGKLDTASVLLLDLKTELAAYMESKLKQETDEGNLNGEQSEPEKRTHDEIQSVVTTAKRELEEVKLNIEKATTEVNFLKVAATSLKAELEKEKSELAAIQQREGMASVAAASLEAELSRTQSEIVLAQKKEKEAREKMVELPKQLHEASQEADRANSLAQMARDDLNKAKEEAEEAKAGASTVESRLLAVKKEIEAAKAAEKLALAAIAALEESESTQKTKDEETPPGVTLSLEEYYELSKQAHEAEEQANKKVADAHTQIDVAKESELRSLNRLDEVNREITERKEALGVALQKAEKAKEGKLSVEQELRKWREEQEQRRKAGVSIPPTAGSPRKSDEENNESKTSESAPEATASYDSTSPKAQLQASSTEADSSPDVKVPRKKKRSFFPRIFMFLGRRKAAQAKSAQ</sequence>
<feature type="compositionally biased region" description="Basic and acidic residues" evidence="4">
    <location>
        <begin position="305"/>
        <end position="315"/>
    </location>
</feature>
<evidence type="ECO:0000313" key="6">
    <source>
        <dbReference type="Proteomes" id="UP000011115"/>
    </source>
</evidence>
<dbReference type="FunCoup" id="M1ADX7">
    <property type="interactions" value="624"/>
</dbReference>
<dbReference type="Pfam" id="PF05701">
    <property type="entry name" value="WEMBL"/>
    <property type="match status" value="1"/>
</dbReference>
<dbReference type="EnsemblPlants" id="PGSC0003DMT400020677">
    <property type="protein sequence ID" value="PGSC0003DMT400020677"/>
    <property type="gene ID" value="PGSC0003DMG400008014"/>
</dbReference>
<feature type="coiled-coil region" evidence="3">
    <location>
        <begin position="343"/>
        <end position="421"/>
    </location>
</feature>
<feature type="compositionally biased region" description="Polar residues" evidence="4">
    <location>
        <begin position="64"/>
        <end position="73"/>
    </location>
</feature>
<evidence type="ECO:0000313" key="5">
    <source>
        <dbReference type="EnsemblPlants" id="PGSC0003DMT400020677"/>
    </source>
</evidence>
<dbReference type="PaxDb" id="4113-PGSC0003DMT400020677"/>
<dbReference type="HOGENOM" id="CLU_008410_1_0_1"/>
<gene>
    <name evidence="5" type="primary">LOC102599514</name>
</gene>
<feature type="compositionally biased region" description="Polar residues" evidence="4">
    <location>
        <begin position="22"/>
        <end position="39"/>
    </location>
</feature>
<dbReference type="STRING" id="4113.M1ADX7"/>
<dbReference type="RefSeq" id="XP_006354890.1">
    <property type="nucleotide sequence ID" value="XM_006354828.2"/>
</dbReference>
<feature type="compositionally biased region" description="Polar residues" evidence="4">
    <location>
        <begin position="129"/>
        <end position="140"/>
    </location>
</feature>
<protein>
    <submittedName>
        <fullName evidence="5">Paramyosin</fullName>
    </submittedName>
</protein>
<feature type="region of interest" description="Disordered" evidence="4">
    <location>
        <begin position="874"/>
        <end position="946"/>
    </location>
</feature>
<dbReference type="eggNOG" id="ENOG502QQFI">
    <property type="taxonomic scope" value="Eukaryota"/>
</dbReference>
<feature type="compositionally biased region" description="Polar residues" evidence="4">
    <location>
        <begin position="87"/>
        <end position="101"/>
    </location>
</feature>